<proteinExistence type="inferred from homology"/>
<dbReference type="CDD" id="cd05233">
    <property type="entry name" value="SDR_c"/>
    <property type="match status" value="1"/>
</dbReference>
<keyword evidence="4" id="KW-1185">Reference proteome</keyword>
<evidence type="ECO:0000313" key="4">
    <source>
        <dbReference type="Proteomes" id="UP000309215"/>
    </source>
</evidence>
<dbReference type="EMBL" id="SSMQ01000027">
    <property type="protein sequence ID" value="TKD03795.1"/>
    <property type="molecule type" value="Genomic_DNA"/>
</dbReference>
<dbReference type="PROSITE" id="PS00061">
    <property type="entry name" value="ADH_SHORT"/>
    <property type="match status" value="1"/>
</dbReference>
<dbReference type="GO" id="GO:0016491">
    <property type="term" value="F:oxidoreductase activity"/>
    <property type="evidence" value="ECO:0007669"/>
    <property type="project" value="UniProtKB-KW"/>
</dbReference>
<keyword evidence="2" id="KW-0560">Oxidoreductase</keyword>
<dbReference type="PANTHER" id="PTHR43477">
    <property type="entry name" value="DIHYDROANTICAPSIN 7-DEHYDROGENASE"/>
    <property type="match status" value="1"/>
</dbReference>
<dbReference type="InterPro" id="IPR020904">
    <property type="entry name" value="Sc_DH/Rdtase_CS"/>
</dbReference>
<name>A0A4U1J8C4_9BACT</name>
<dbReference type="Gene3D" id="3.40.50.720">
    <property type="entry name" value="NAD(P)-binding Rossmann-like Domain"/>
    <property type="match status" value="2"/>
</dbReference>
<dbReference type="AlphaFoldDB" id="A0A4U1J8C4"/>
<accession>A0A4U1J8C4</accession>
<dbReference type="PANTHER" id="PTHR43477:SF1">
    <property type="entry name" value="DIHYDROANTICAPSIN 7-DEHYDROGENASE"/>
    <property type="match status" value="1"/>
</dbReference>
<comment type="similarity">
    <text evidence="1">Belongs to the short-chain dehydrogenases/reductases (SDR) family.</text>
</comment>
<dbReference type="InterPro" id="IPR002347">
    <property type="entry name" value="SDR_fam"/>
</dbReference>
<dbReference type="InterPro" id="IPR036291">
    <property type="entry name" value="NAD(P)-bd_dom_sf"/>
</dbReference>
<dbReference type="InterPro" id="IPR051122">
    <property type="entry name" value="SDR_DHRS6-like"/>
</dbReference>
<evidence type="ECO:0000256" key="2">
    <source>
        <dbReference type="ARBA" id="ARBA00023002"/>
    </source>
</evidence>
<evidence type="ECO:0000313" key="3">
    <source>
        <dbReference type="EMBL" id="TKD03795.1"/>
    </source>
</evidence>
<reference evidence="3 4" key="1">
    <citation type="submission" date="2019-04" db="EMBL/GenBank/DDBJ databases">
        <authorList>
            <person name="Li Y."/>
            <person name="Wang J."/>
        </authorList>
    </citation>
    <scope>NUCLEOTIDE SEQUENCE [LARGE SCALE GENOMIC DNA]</scope>
    <source>
        <strain evidence="3 4">DSM 14668</strain>
    </source>
</reference>
<dbReference type="Proteomes" id="UP000309215">
    <property type="component" value="Unassembled WGS sequence"/>
</dbReference>
<dbReference type="RefSeq" id="WP_136931529.1">
    <property type="nucleotide sequence ID" value="NZ_SSMQ01000027.1"/>
</dbReference>
<dbReference type="OrthoDB" id="9803333at2"/>
<dbReference type="SUPFAM" id="SSF51735">
    <property type="entry name" value="NAD(P)-binding Rossmann-fold domains"/>
    <property type="match status" value="1"/>
</dbReference>
<gene>
    <name evidence="3" type="ORF">E8A74_24710</name>
</gene>
<organism evidence="3 4">
    <name type="scientific">Polyangium fumosum</name>
    <dbReference type="NCBI Taxonomy" id="889272"/>
    <lineage>
        <taxon>Bacteria</taxon>
        <taxon>Pseudomonadati</taxon>
        <taxon>Myxococcota</taxon>
        <taxon>Polyangia</taxon>
        <taxon>Polyangiales</taxon>
        <taxon>Polyangiaceae</taxon>
        <taxon>Polyangium</taxon>
    </lineage>
</organism>
<dbReference type="Pfam" id="PF13561">
    <property type="entry name" value="adh_short_C2"/>
    <property type="match status" value="1"/>
</dbReference>
<comment type="caution">
    <text evidence="3">The sequence shown here is derived from an EMBL/GenBank/DDBJ whole genome shotgun (WGS) entry which is preliminary data.</text>
</comment>
<evidence type="ECO:0000256" key="1">
    <source>
        <dbReference type="ARBA" id="ARBA00006484"/>
    </source>
</evidence>
<sequence length="236" mass="24571">MKGSSIAVVTGGSAGIGRAVLERFVRAGARGVNLARRPSGLPGVVDLSVDLADPAWENDLPPRLLPLLDGAEPICLVHNAAVLREDTATNLTAAALRSVLELNVVAPAALNRLLDARLVPGSSIVYIGSTLSEIGVPGKASYVTSKHAILGLMRATCQDLAGRGVTTVAVCPGFTDTEMLRAHLGHDAARLDVVRERSTFGRLIDPEEIADVVAFCARTPVLHGAVIHANLGQKAS</sequence>
<dbReference type="PRINTS" id="PR00081">
    <property type="entry name" value="GDHRDH"/>
</dbReference>
<protein>
    <submittedName>
        <fullName evidence="3">SDR family oxidoreductase</fullName>
    </submittedName>
</protein>